<keyword evidence="6" id="KW-1185">Reference proteome</keyword>
<dbReference type="SMART" id="SM00382">
    <property type="entry name" value="AAA"/>
    <property type="match status" value="1"/>
</dbReference>
<dbReference type="Pfam" id="PF00005">
    <property type="entry name" value="ABC_tran"/>
    <property type="match status" value="1"/>
</dbReference>
<dbReference type="PROSITE" id="PS00211">
    <property type="entry name" value="ABC_TRANSPORTER_1"/>
    <property type="match status" value="1"/>
</dbReference>
<evidence type="ECO:0000256" key="3">
    <source>
        <dbReference type="ARBA" id="ARBA00022840"/>
    </source>
</evidence>
<dbReference type="EMBL" id="LS483468">
    <property type="protein sequence ID" value="SQI36721.1"/>
    <property type="molecule type" value="Genomic_DNA"/>
</dbReference>
<evidence type="ECO:0000256" key="2">
    <source>
        <dbReference type="ARBA" id="ARBA00022741"/>
    </source>
</evidence>
<keyword evidence="2" id="KW-0547">Nucleotide-binding</keyword>
<dbReference type="EC" id="3.6.3.-" evidence="5"/>
<name>A0A2X4UCY6_9NOCA</name>
<dbReference type="GO" id="GO:0016887">
    <property type="term" value="F:ATP hydrolysis activity"/>
    <property type="evidence" value="ECO:0007669"/>
    <property type="project" value="InterPro"/>
</dbReference>
<evidence type="ECO:0000313" key="5">
    <source>
        <dbReference type="EMBL" id="SQI36721.1"/>
    </source>
</evidence>
<dbReference type="RefSeq" id="WP_084722665.1">
    <property type="nucleotide sequence ID" value="NZ_JAFBBL010000001.1"/>
</dbReference>
<dbReference type="GO" id="GO:0005524">
    <property type="term" value="F:ATP binding"/>
    <property type="evidence" value="ECO:0007669"/>
    <property type="project" value="UniProtKB-KW"/>
</dbReference>
<dbReference type="Proteomes" id="UP000249091">
    <property type="component" value="Chromosome 1"/>
</dbReference>
<dbReference type="Gene3D" id="3.40.50.300">
    <property type="entry name" value="P-loop containing nucleotide triphosphate hydrolases"/>
    <property type="match status" value="1"/>
</dbReference>
<keyword evidence="3 5" id="KW-0067">ATP-binding</keyword>
<protein>
    <submittedName>
        <fullName evidence="5">ABC transporter ATP-binding protein</fullName>
        <ecNumber evidence="5">3.6.3.-</ecNumber>
    </submittedName>
</protein>
<evidence type="ECO:0000259" key="4">
    <source>
        <dbReference type="PROSITE" id="PS50893"/>
    </source>
</evidence>
<evidence type="ECO:0000313" key="6">
    <source>
        <dbReference type="Proteomes" id="UP000249091"/>
    </source>
</evidence>
<feature type="domain" description="ABC transporter" evidence="4">
    <location>
        <begin position="27"/>
        <end position="260"/>
    </location>
</feature>
<dbReference type="InterPro" id="IPR017871">
    <property type="entry name" value="ABC_transporter-like_CS"/>
</dbReference>
<dbReference type="InterPro" id="IPR003439">
    <property type="entry name" value="ABC_transporter-like_ATP-bd"/>
</dbReference>
<accession>A0A2X4UCY6</accession>
<sequence length="278" mass="30105">MSAALHRGTAYAEAAAKVADRQHTPAIALKAVSKAYPLGRRRGELTAVEAFDLTVERGEFVALLGPSGCGKSTVLRLLAGLEEPTAGTVLIEGKGPADLVASRRLGVAFQEHALMPWSDVWHNIALPFRIAGRTVDSGRVDELVELVGLRGFEKARPKQLSGGMRQRVAIARALALDPDVLLLDEPFGALDAVTRRRMNFELARIWADAGSTTVLVTHDVAEAVLLADRIVVLTGRPGRVRHLEHVDLPRPRPAEVTRDPRFHEIVDRLTALLDGPAT</sequence>
<keyword evidence="5" id="KW-0378">Hydrolase</keyword>
<dbReference type="PANTHER" id="PTHR42788:SF20">
    <property type="entry name" value="ABC TRANSPORTER ATP-BINDING PROTEIN"/>
    <property type="match status" value="1"/>
</dbReference>
<dbReference type="SUPFAM" id="SSF52540">
    <property type="entry name" value="P-loop containing nucleoside triphosphate hydrolases"/>
    <property type="match status" value="1"/>
</dbReference>
<dbReference type="CDD" id="cd03293">
    <property type="entry name" value="ABC_NrtD_SsuB_transporters"/>
    <property type="match status" value="1"/>
</dbReference>
<dbReference type="STRING" id="1219011.GCA_001895045_03343"/>
<dbReference type="InterPro" id="IPR003593">
    <property type="entry name" value="AAA+_ATPase"/>
</dbReference>
<dbReference type="PANTHER" id="PTHR42788">
    <property type="entry name" value="TAURINE IMPORT ATP-BINDING PROTEIN-RELATED"/>
    <property type="match status" value="1"/>
</dbReference>
<dbReference type="InterPro" id="IPR050166">
    <property type="entry name" value="ABC_transporter_ATP-bind"/>
</dbReference>
<dbReference type="KEGG" id="rcr:NCTC10994_03392"/>
<reference evidence="5 6" key="1">
    <citation type="submission" date="2018-06" db="EMBL/GenBank/DDBJ databases">
        <authorList>
            <consortium name="Pathogen Informatics"/>
            <person name="Doyle S."/>
        </authorList>
    </citation>
    <scope>NUCLEOTIDE SEQUENCE [LARGE SCALE GENOMIC DNA]</scope>
    <source>
        <strain evidence="5 6">NCTC10994</strain>
    </source>
</reference>
<organism evidence="5 6">
    <name type="scientific">Rhodococcus coprophilus</name>
    <dbReference type="NCBI Taxonomy" id="38310"/>
    <lineage>
        <taxon>Bacteria</taxon>
        <taxon>Bacillati</taxon>
        <taxon>Actinomycetota</taxon>
        <taxon>Actinomycetes</taxon>
        <taxon>Mycobacteriales</taxon>
        <taxon>Nocardiaceae</taxon>
        <taxon>Rhodococcus</taxon>
    </lineage>
</organism>
<keyword evidence="1" id="KW-0813">Transport</keyword>
<evidence type="ECO:0000256" key="1">
    <source>
        <dbReference type="ARBA" id="ARBA00022448"/>
    </source>
</evidence>
<gene>
    <name evidence="5" type="primary">ssuB_4</name>
    <name evidence="5" type="ORF">NCTC10994_03392</name>
</gene>
<dbReference type="InterPro" id="IPR027417">
    <property type="entry name" value="P-loop_NTPase"/>
</dbReference>
<dbReference type="AlphaFoldDB" id="A0A2X4UCY6"/>
<proteinExistence type="predicted"/>
<dbReference type="PROSITE" id="PS50893">
    <property type="entry name" value="ABC_TRANSPORTER_2"/>
    <property type="match status" value="1"/>
</dbReference>